<dbReference type="InterPro" id="IPR035093">
    <property type="entry name" value="RelE/ParE_toxin_dom_sf"/>
</dbReference>
<dbReference type="KEGG" id="pspu:NA29_11600"/>
<organism evidence="3 4">
    <name type="scientific">Pandoraea sputorum</name>
    <dbReference type="NCBI Taxonomy" id="93222"/>
    <lineage>
        <taxon>Bacteria</taxon>
        <taxon>Pseudomonadati</taxon>
        <taxon>Pseudomonadota</taxon>
        <taxon>Betaproteobacteria</taxon>
        <taxon>Burkholderiales</taxon>
        <taxon>Burkholderiaceae</taxon>
        <taxon>Pandoraea</taxon>
    </lineage>
</organism>
<dbReference type="RefSeq" id="WP_039397177.1">
    <property type="nucleotide sequence ID" value="NZ_CABPRX010000019.1"/>
</dbReference>
<dbReference type="OrthoDB" id="9798046at2"/>
<protein>
    <submittedName>
        <fullName evidence="3">Plasmid stabilisation system protein</fullName>
    </submittedName>
</protein>
<dbReference type="EMBL" id="LT906435">
    <property type="protein sequence ID" value="SNU83403.1"/>
    <property type="molecule type" value="Genomic_DNA"/>
</dbReference>
<evidence type="ECO:0000256" key="1">
    <source>
        <dbReference type="ARBA" id="ARBA00006226"/>
    </source>
</evidence>
<evidence type="ECO:0000313" key="4">
    <source>
        <dbReference type="Proteomes" id="UP000215126"/>
    </source>
</evidence>
<proteinExistence type="inferred from homology"/>
<dbReference type="Proteomes" id="UP000215126">
    <property type="component" value="Chromosome 1"/>
</dbReference>
<name>A0A239SFF7_9BURK</name>
<dbReference type="Pfam" id="PF05016">
    <property type="entry name" value="ParE_toxin"/>
    <property type="match status" value="1"/>
</dbReference>
<comment type="similarity">
    <text evidence="1">Belongs to the RelE toxin family.</text>
</comment>
<dbReference type="InterPro" id="IPR007712">
    <property type="entry name" value="RelE/ParE_toxin"/>
</dbReference>
<dbReference type="AlphaFoldDB" id="A0A239SFF7"/>
<accession>A0A239SFF7</accession>
<dbReference type="PANTHER" id="PTHR33755">
    <property type="entry name" value="TOXIN PARE1-RELATED"/>
    <property type="match status" value="1"/>
</dbReference>
<dbReference type="STRING" id="93222.NA29_11600"/>
<keyword evidence="2" id="KW-1277">Toxin-antitoxin system</keyword>
<keyword evidence="4" id="KW-1185">Reference proteome</keyword>
<gene>
    <name evidence="3" type="ORF">SAMEA4530655_01463</name>
</gene>
<dbReference type="Gene3D" id="3.30.2310.20">
    <property type="entry name" value="RelE-like"/>
    <property type="match status" value="1"/>
</dbReference>
<evidence type="ECO:0000313" key="3">
    <source>
        <dbReference type="EMBL" id="SNU83403.1"/>
    </source>
</evidence>
<dbReference type="PANTHER" id="PTHR33755:SF6">
    <property type="entry name" value="PLASMID STABILIZATION SYSTEM PROTEIN"/>
    <property type="match status" value="1"/>
</dbReference>
<dbReference type="GeneID" id="88094136"/>
<dbReference type="InterPro" id="IPR051803">
    <property type="entry name" value="TA_system_RelE-like_toxin"/>
</dbReference>
<evidence type="ECO:0000256" key="2">
    <source>
        <dbReference type="ARBA" id="ARBA00022649"/>
    </source>
</evidence>
<reference evidence="3 4" key="1">
    <citation type="submission" date="2017-06" db="EMBL/GenBank/DDBJ databases">
        <authorList>
            <consortium name="Pathogen Informatics"/>
        </authorList>
    </citation>
    <scope>NUCLEOTIDE SEQUENCE [LARGE SCALE GENOMIC DNA]</scope>
    <source>
        <strain evidence="3 4">NCTC13161</strain>
    </source>
</reference>
<sequence>MIVHLLPEAIVDLENVGDYIALDNPRRAVTFIQELRDKCLSLADMPYAFPVVPRYERFGIRHRIYGNYQIFYRVVESDERIDIVHILHSARNYAAILFP</sequence>